<evidence type="ECO:0000313" key="3">
    <source>
        <dbReference type="EMBL" id="MCE8052291.1"/>
    </source>
</evidence>
<evidence type="ECO:0000313" key="4">
    <source>
        <dbReference type="Proteomes" id="UP001320178"/>
    </source>
</evidence>
<accession>A0AAW4YWA7</accession>
<evidence type="ECO:0000256" key="2">
    <source>
        <dbReference type="SAM" id="Phobius"/>
    </source>
</evidence>
<sequence length="78" mass="8935">MKIKFENLFVVGCSIFQAIIIVWLSTSNVALKDEIRELKNANQNIQLEMRDMPRAKGTTSEIISRDDEAQHQNGETQK</sequence>
<feature type="region of interest" description="Disordered" evidence="1">
    <location>
        <begin position="50"/>
        <end position="78"/>
    </location>
</feature>
<proteinExistence type="predicted"/>
<comment type="caution">
    <text evidence="3">The sequence shown here is derived from an EMBL/GenBank/DDBJ whole genome shotgun (WGS) entry which is preliminary data.</text>
</comment>
<feature type="transmembrane region" description="Helical" evidence="2">
    <location>
        <begin position="7"/>
        <end position="26"/>
    </location>
</feature>
<organism evidence="3 4">
    <name type="scientific">Billgrantia desiderata</name>
    <dbReference type="NCBI Taxonomy" id="52021"/>
    <lineage>
        <taxon>Bacteria</taxon>
        <taxon>Pseudomonadati</taxon>
        <taxon>Pseudomonadota</taxon>
        <taxon>Gammaproteobacteria</taxon>
        <taxon>Oceanospirillales</taxon>
        <taxon>Halomonadaceae</taxon>
        <taxon>Billgrantia</taxon>
    </lineage>
</organism>
<keyword evidence="2" id="KW-0812">Transmembrane</keyword>
<evidence type="ECO:0000256" key="1">
    <source>
        <dbReference type="SAM" id="MobiDB-lite"/>
    </source>
</evidence>
<dbReference type="EMBL" id="JABFTS010000005">
    <property type="protein sequence ID" value="MCE8052291.1"/>
    <property type="molecule type" value="Genomic_DNA"/>
</dbReference>
<name>A0AAW4YWA7_9GAMM</name>
<dbReference type="Proteomes" id="UP001320178">
    <property type="component" value="Unassembled WGS sequence"/>
</dbReference>
<dbReference type="RefSeq" id="WP_234239759.1">
    <property type="nucleotide sequence ID" value="NZ_JABFTS010000005.1"/>
</dbReference>
<keyword evidence="2" id="KW-0472">Membrane</keyword>
<protein>
    <submittedName>
        <fullName evidence="3">Uncharacterized protein</fullName>
    </submittedName>
</protein>
<reference evidence="3" key="1">
    <citation type="submission" date="2020-05" db="EMBL/GenBank/DDBJ databases">
        <authorList>
            <person name="Wang L."/>
            <person name="Shao Z."/>
        </authorList>
    </citation>
    <scope>NUCLEOTIDE SEQUENCE</scope>
    <source>
        <strain evidence="3">MCCC 1A05776</strain>
    </source>
</reference>
<dbReference type="AlphaFoldDB" id="A0AAW4YWA7"/>
<keyword evidence="2" id="KW-1133">Transmembrane helix</keyword>
<gene>
    <name evidence="3" type="ORF">HOP61_13350</name>
</gene>
<reference evidence="3" key="2">
    <citation type="journal article" date="2021" name="Front. Microbiol.">
        <title>Aerobic Denitrification and Heterotrophic Sulfur Oxidation in the Genus Halomonas Revealed by Six Novel Species Characterizations and Genome-Based Analysis.</title>
        <authorList>
            <person name="Wang L."/>
            <person name="Shao Z."/>
        </authorList>
    </citation>
    <scope>NUCLEOTIDE SEQUENCE</scope>
    <source>
        <strain evidence="3">MCCC 1A05776</strain>
    </source>
</reference>